<reference evidence="2 3" key="2">
    <citation type="submission" date="2025-04" db="UniProtKB">
        <authorList>
            <consortium name="RefSeq"/>
        </authorList>
    </citation>
    <scope>IDENTIFICATION</scope>
    <source>
        <tissue evidence="2 3">Leaf</tissue>
    </source>
</reference>
<gene>
    <name evidence="2 3 4 5" type="primary">LOC106774635</name>
</gene>
<keyword evidence="1" id="KW-1185">Reference proteome</keyword>
<name>A0A1S3VFM9_VIGRR</name>
<accession>A0A1S3VFM9</accession>
<dbReference type="RefSeq" id="XP_014517166.1">
    <property type="nucleotide sequence ID" value="XM_014661680.2"/>
</dbReference>
<dbReference type="KEGG" id="vra:106774635"/>
<sequence length="168" mass="19236">MPKTMCAFPCVKLNNSIKHLLKGTNIFICCNLRSNFRSTLIQRKCSSLIRMKQLQAHLITIGKFQFHPSRSKAPRALLHLPRRRPLLRRPNFLENLDPFHQRLERCSPRPGPKPRTDVGPVMVLRHVTQSPKGGHFDVLLRPQGLCACIGFLRSHPDSFSYSTFGVRS</sequence>
<proteinExistence type="predicted"/>
<reference evidence="1" key="1">
    <citation type="journal article" date="2014" name="Nat. Commun.">
        <title>Genome sequence of mungbean and insights into evolution within Vigna species.</title>
        <authorList>
            <person name="Kang Y.J."/>
            <person name="Kim S.K."/>
            <person name="Kim M.Y."/>
            <person name="Lestari P."/>
            <person name="Kim K.H."/>
            <person name="Ha B.K."/>
            <person name="Jun T.H."/>
            <person name="Hwang W.J."/>
            <person name="Lee T."/>
            <person name="Lee J."/>
            <person name="Shim S."/>
            <person name="Yoon M.Y."/>
            <person name="Jang Y.E."/>
            <person name="Han K.S."/>
            <person name="Taeprayoon P."/>
            <person name="Yoon N."/>
            <person name="Somta P."/>
            <person name="Tanya P."/>
            <person name="Kim K.S."/>
            <person name="Gwag J.G."/>
            <person name="Moon J.K."/>
            <person name="Lee Y.H."/>
            <person name="Park B.S."/>
            <person name="Bombarely A."/>
            <person name="Doyle J.J."/>
            <person name="Jackson S.A."/>
            <person name="Schafleitner R."/>
            <person name="Srinives P."/>
            <person name="Varshney R.K."/>
            <person name="Lee S.H."/>
        </authorList>
    </citation>
    <scope>NUCLEOTIDE SEQUENCE [LARGE SCALE GENOMIC DNA]</scope>
    <source>
        <strain evidence="1">cv. VC1973A</strain>
    </source>
</reference>
<evidence type="ECO:0000313" key="4">
    <source>
        <dbReference type="RefSeq" id="XP_014517167.1"/>
    </source>
</evidence>
<dbReference type="RefSeq" id="XP_014517167.1">
    <property type="nucleotide sequence ID" value="XM_014661681.2"/>
</dbReference>
<dbReference type="RefSeq" id="XP_014517168.1">
    <property type="nucleotide sequence ID" value="XM_014661682.2"/>
</dbReference>
<dbReference type="GeneID" id="106774635"/>
<organism evidence="1 5">
    <name type="scientific">Vigna radiata var. radiata</name>
    <name type="common">Mung bean</name>
    <name type="synonym">Phaseolus aureus</name>
    <dbReference type="NCBI Taxonomy" id="3916"/>
    <lineage>
        <taxon>Eukaryota</taxon>
        <taxon>Viridiplantae</taxon>
        <taxon>Streptophyta</taxon>
        <taxon>Embryophyta</taxon>
        <taxon>Tracheophyta</taxon>
        <taxon>Spermatophyta</taxon>
        <taxon>Magnoliopsida</taxon>
        <taxon>eudicotyledons</taxon>
        <taxon>Gunneridae</taxon>
        <taxon>Pentapetalae</taxon>
        <taxon>rosids</taxon>
        <taxon>fabids</taxon>
        <taxon>Fabales</taxon>
        <taxon>Fabaceae</taxon>
        <taxon>Papilionoideae</taxon>
        <taxon>50 kb inversion clade</taxon>
        <taxon>NPAAA clade</taxon>
        <taxon>indigoferoid/millettioid clade</taxon>
        <taxon>Phaseoleae</taxon>
        <taxon>Vigna</taxon>
    </lineage>
</organism>
<dbReference type="RefSeq" id="XP_014517164.1">
    <property type="nucleotide sequence ID" value="XM_014661678.2"/>
</dbReference>
<evidence type="ECO:0000313" key="5">
    <source>
        <dbReference type="RefSeq" id="XP_014517168.1"/>
    </source>
</evidence>
<evidence type="ECO:0000313" key="2">
    <source>
        <dbReference type="RefSeq" id="XP_014517164.1"/>
    </source>
</evidence>
<protein>
    <submittedName>
        <fullName evidence="2 3">Uncharacterized protein LOC106774635</fullName>
    </submittedName>
</protein>
<dbReference type="Proteomes" id="UP000087766">
    <property type="component" value="Chromosome 10"/>
</dbReference>
<evidence type="ECO:0000313" key="3">
    <source>
        <dbReference type="RefSeq" id="XP_014517166.1"/>
    </source>
</evidence>
<evidence type="ECO:0000313" key="1">
    <source>
        <dbReference type="Proteomes" id="UP000087766"/>
    </source>
</evidence>
<dbReference type="AlphaFoldDB" id="A0A1S3VFM9"/>